<dbReference type="NCBIfam" id="TIGR00628">
    <property type="entry name" value="ung"/>
    <property type="match status" value="1"/>
</dbReference>
<proteinExistence type="inferred from homology"/>
<evidence type="ECO:0000256" key="5">
    <source>
        <dbReference type="ARBA" id="ARBA00018429"/>
    </source>
</evidence>
<keyword evidence="7 9" id="KW-0378">Hydrolase</keyword>
<evidence type="ECO:0000313" key="13">
    <source>
        <dbReference type="EMBL" id="NGZ89842.1"/>
    </source>
</evidence>
<sequence>MRFELSQNWKNVLKNEFTKSYFTDLVSFVENTYNTQTCYPPKSDLFKAYQLTNLKDVKVVILGQDPYHGVGQANGLAFSVYPGIPFPPSLKNIFLELKNDINKEIPFTGDLSHWARQGVFLLNSCLSVEASKAGSHSNKGWELFTDATIQAISEENEAVVFLLWGGYAKKKNKLINSDKHLILTSGHPSPLSANRGYWFGNKHFSKTNSYLKKHNKSPVHW</sequence>
<dbReference type="GO" id="GO:0004844">
    <property type="term" value="F:uracil DNA N-glycosylase activity"/>
    <property type="evidence" value="ECO:0007669"/>
    <property type="project" value="UniProtKB-UniRule"/>
</dbReference>
<evidence type="ECO:0000256" key="2">
    <source>
        <dbReference type="ARBA" id="ARBA00002631"/>
    </source>
</evidence>
<dbReference type="SUPFAM" id="SSF52141">
    <property type="entry name" value="Uracil-DNA glycosylase-like"/>
    <property type="match status" value="1"/>
</dbReference>
<feature type="active site" description="Proton acceptor" evidence="9 10">
    <location>
        <position position="65"/>
    </location>
</feature>
<evidence type="ECO:0000256" key="9">
    <source>
        <dbReference type="HAMAP-Rule" id="MF_00148"/>
    </source>
</evidence>
<dbReference type="HAMAP" id="MF_00148">
    <property type="entry name" value="UDG"/>
    <property type="match status" value="1"/>
</dbReference>
<dbReference type="SMART" id="SM00987">
    <property type="entry name" value="UreE_C"/>
    <property type="match status" value="1"/>
</dbReference>
<dbReference type="NCBIfam" id="NF003591">
    <property type="entry name" value="PRK05254.1-4"/>
    <property type="match status" value="1"/>
</dbReference>
<dbReference type="SMART" id="SM00986">
    <property type="entry name" value="UDG"/>
    <property type="match status" value="1"/>
</dbReference>
<reference evidence="13" key="1">
    <citation type="submission" date="2020-03" db="EMBL/GenBank/DDBJ databases">
        <title>Psychroflexus Maritimus sp. nov., isolate from marine sediment.</title>
        <authorList>
            <person name="Zhong Y.-L."/>
        </authorList>
    </citation>
    <scope>NUCLEOTIDE SEQUENCE</scope>
    <source>
        <strain evidence="13">C1</strain>
    </source>
</reference>
<keyword evidence="8 9" id="KW-0234">DNA repair</keyword>
<dbReference type="GO" id="GO:0005737">
    <property type="term" value="C:cytoplasm"/>
    <property type="evidence" value="ECO:0007669"/>
    <property type="project" value="UniProtKB-SubCell"/>
</dbReference>
<evidence type="ECO:0000256" key="1">
    <source>
        <dbReference type="ARBA" id="ARBA00001400"/>
    </source>
</evidence>
<dbReference type="RefSeq" id="WP_166400119.1">
    <property type="nucleotide sequence ID" value="NZ_JAANAS010000044.1"/>
</dbReference>
<comment type="function">
    <text evidence="2 9 11">Excises uracil residues from the DNA which can arise as a result of misincorporation of dUMP residues by DNA polymerase or due to deamination of cytosine.</text>
</comment>
<dbReference type="InterPro" id="IPR036895">
    <property type="entry name" value="Uracil-DNA_glycosylase-like_sf"/>
</dbReference>
<dbReference type="FunFam" id="3.40.470.10:FF:000001">
    <property type="entry name" value="Uracil-DNA glycosylase"/>
    <property type="match status" value="1"/>
</dbReference>
<dbReference type="EMBL" id="JAANAS010000044">
    <property type="protein sequence ID" value="NGZ89842.1"/>
    <property type="molecule type" value="Genomic_DNA"/>
</dbReference>
<comment type="catalytic activity">
    <reaction evidence="1 9 11">
        <text>Hydrolyzes single-stranded DNA or mismatched double-stranded DNA and polynucleotides, releasing free uracil.</text>
        <dbReference type="EC" id="3.2.2.27"/>
    </reaction>
</comment>
<dbReference type="InterPro" id="IPR002043">
    <property type="entry name" value="UDG_fam1"/>
</dbReference>
<evidence type="ECO:0000313" key="14">
    <source>
        <dbReference type="Proteomes" id="UP000643701"/>
    </source>
</evidence>
<dbReference type="PANTHER" id="PTHR11264:SF0">
    <property type="entry name" value="URACIL-DNA GLYCOSYLASE"/>
    <property type="match status" value="1"/>
</dbReference>
<organism evidence="13 14">
    <name type="scientific">Psychroflexus maritimus</name>
    <dbReference type="NCBI Taxonomy" id="2714865"/>
    <lineage>
        <taxon>Bacteria</taxon>
        <taxon>Pseudomonadati</taxon>
        <taxon>Bacteroidota</taxon>
        <taxon>Flavobacteriia</taxon>
        <taxon>Flavobacteriales</taxon>
        <taxon>Flavobacteriaceae</taxon>
        <taxon>Psychroflexus</taxon>
    </lineage>
</organism>
<dbReference type="Gene3D" id="3.40.470.10">
    <property type="entry name" value="Uracil-DNA glycosylase-like domain"/>
    <property type="match status" value="1"/>
</dbReference>
<evidence type="ECO:0000256" key="6">
    <source>
        <dbReference type="ARBA" id="ARBA00022763"/>
    </source>
</evidence>
<accession>A0A967DZS5</accession>
<evidence type="ECO:0000256" key="11">
    <source>
        <dbReference type="RuleBase" id="RU003780"/>
    </source>
</evidence>
<feature type="domain" description="Uracil-DNA glycosylase-like" evidence="12">
    <location>
        <begin position="50"/>
        <end position="211"/>
    </location>
</feature>
<keyword evidence="6 9" id="KW-0227">DNA damage</keyword>
<dbReference type="PANTHER" id="PTHR11264">
    <property type="entry name" value="URACIL-DNA GLYCOSYLASE"/>
    <property type="match status" value="1"/>
</dbReference>
<dbReference type="PROSITE" id="PS00130">
    <property type="entry name" value="U_DNA_GLYCOSYLASE"/>
    <property type="match status" value="1"/>
</dbReference>
<comment type="subcellular location">
    <subcellularLocation>
        <location evidence="9">Cytoplasm</location>
    </subcellularLocation>
</comment>
<evidence type="ECO:0000256" key="8">
    <source>
        <dbReference type="ARBA" id="ARBA00023204"/>
    </source>
</evidence>
<dbReference type="NCBIfam" id="NF003592">
    <property type="entry name" value="PRK05254.1-5"/>
    <property type="match status" value="1"/>
</dbReference>
<name>A0A967DZS5_9FLAO</name>
<dbReference type="Pfam" id="PF03167">
    <property type="entry name" value="UDG"/>
    <property type="match status" value="1"/>
</dbReference>
<dbReference type="AlphaFoldDB" id="A0A967DZS5"/>
<evidence type="ECO:0000256" key="7">
    <source>
        <dbReference type="ARBA" id="ARBA00022801"/>
    </source>
</evidence>
<comment type="similarity">
    <text evidence="3 9 11">Belongs to the uracil-DNA glycosylase (UDG) superfamily. UNG family.</text>
</comment>
<evidence type="ECO:0000256" key="3">
    <source>
        <dbReference type="ARBA" id="ARBA00008184"/>
    </source>
</evidence>
<dbReference type="NCBIfam" id="NF003589">
    <property type="entry name" value="PRK05254.1-2"/>
    <property type="match status" value="1"/>
</dbReference>
<gene>
    <name evidence="9 13" type="primary">ung</name>
    <name evidence="13" type="ORF">G7034_06205</name>
</gene>
<dbReference type="InterPro" id="IPR018085">
    <property type="entry name" value="Ura-DNA_Glyclase_AS"/>
</dbReference>
<dbReference type="EC" id="3.2.2.27" evidence="4 9"/>
<keyword evidence="14" id="KW-1185">Reference proteome</keyword>
<evidence type="ECO:0000256" key="4">
    <source>
        <dbReference type="ARBA" id="ARBA00012030"/>
    </source>
</evidence>
<keyword evidence="13" id="KW-0326">Glycosidase</keyword>
<protein>
    <recommendedName>
        <fullName evidence="5 9">Uracil-DNA glycosylase</fullName>
        <shortName evidence="9">UDG</shortName>
        <ecNumber evidence="4 9">3.2.2.27</ecNumber>
    </recommendedName>
</protein>
<dbReference type="CDD" id="cd10027">
    <property type="entry name" value="UDG-F1-like"/>
    <property type="match status" value="1"/>
</dbReference>
<keyword evidence="9" id="KW-0963">Cytoplasm</keyword>
<dbReference type="Proteomes" id="UP000643701">
    <property type="component" value="Unassembled WGS sequence"/>
</dbReference>
<comment type="caution">
    <text evidence="13">The sequence shown here is derived from an EMBL/GenBank/DDBJ whole genome shotgun (WGS) entry which is preliminary data.</text>
</comment>
<evidence type="ECO:0000259" key="12">
    <source>
        <dbReference type="SMART" id="SM00986"/>
    </source>
</evidence>
<evidence type="ECO:0000256" key="10">
    <source>
        <dbReference type="PROSITE-ProRule" id="PRU10072"/>
    </source>
</evidence>
<dbReference type="NCBIfam" id="NF003588">
    <property type="entry name" value="PRK05254.1-1"/>
    <property type="match status" value="1"/>
</dbReference>
<dbReference type="InterPro" id="IPR005122">
    <property type="entry name" value="Uracil-DNA_glycosylase-like"/>
</dbReference>
<dbReference type="GO" id="GO:0097510">
    <property type="term" value="P:base-excision repair, AP site formation via deaminated base removal"/>
    <property type="evidence" value="ECO:0007669"/>
    <property type="project" value="TreeGrafter"/>
</dbReference>